<comment type="caution">
    <text evidence="1">The sequence shown here is derived from an EMBL/GenBank/DDBJ whole genome shotgun (WGS) entry which is preliminary data.</text>
</comment>
<protein>
    <submittedName>
        <fullName evidence="1">Uncharacterized protein</fullName>
    </submittedName>
</protein>
<accession>A0ACB5RS70</accession>
<keyword evidence="2" id="KW-1185">Reference proteome</keyword>
<dbReference type="EMBL" id="BSXG01000007">
    <property type="protein sequence ID" value="GME23374.1"/>
    <property type="molecule type" value="Genomic_DNA"/>
</dbReference>
<name>A0ACB5RS70_9PEZI</name>
<evidence type="ECO:0000313" key="2">
    <source>
        <dbReference type="Proteomes" id="UP001165186"/>
    </source>
</evidence>
<dbReference type="Proteomes" id="UP001165186">
    <property type="component" value="Unassembled WGS sequence"/>
</dbReference>
<organism evidence="1 2">
    <name type="scientific">Neofusicoccum parvum</name>
    <dbReference type="NCBI Taxonomy" id="310453"/>
    <lineage>
        <taxon>Eukaryota</taxon>
        <taxon>Fungi</taxon>
        <taxon>Dikarya</taxon>
        <taxon>Ascomycota</taxon>
        <taxon>Pezizomycotina</taxon>
        <taxon>Dothideomycetes</taxon>
        <taxon>Dothideomycetes incertae sedis</taxon>
        <taxon>Botryosphaeriales</taxon>
        <taxon>Botryosphaeriaceae</taxon>
        <taxon>Neofusicoccum</taxon>
    </lineage>
</organism>
<proteinExistence type="predicted"/>
<sequence length="285" mass="30301">MDVPTELLEGSSIGHDFHPPKSAQRIQLADLPFELLESIFINLRTSTILSVALTCRALHPAALSCLHSTITIAPSTAIPTGLPQSRRFSPDPFTLATRLLADPSLGPRIRHFTFSTTSTLTLNPRRTLPGPGPGPGPGTTSWSIRSRHPSPALLHPLTASITHATRTGLLSAPHRAARLHGLASGAAQHLAAACLSRTPRLRSLDLAWAGTGVFVGAAWLRDALPLLEAFTLRVPGTRGRRGRRGWGGGEEWRVPEWAVRGAVAAGHARLRVVSAAPLAAACAWP</sequence>
<evidence type="ECO:0000313" key="1">
    <source>
        <dbReference type="EMBL" id="GME23374.1"/>
    </source>
</evidence>
<gene>
    <name evidence="1" type="primary">g6171</name>
    <name evidence="1" type="ORF">NpPPO83_00006171</name>
</gene>
<reference evidence="1" key="1">
    <citation type="submission" date="2024-09" db="EMBL/GenBank/DDBJ databases">
        <title>Draft Genome Sequences of Neofusicoccum parvum.</title>
        <authorList>
            <person name="Ashida A."/>
            <person name="Camagna M."/>
            <person name="Tanaka A."/>
            <person name="Takemoto D."/>
        </authorList>
    </citation>
    <scope>NUCLEOTIDE SEQUENCE</scope>
    <source>
        <strain evidence="1">PPO83</strain>
    </source>
</reference>